<dbReference type="HOGENOM" id="CLU_873697_0_0_9"/>
<sequence>MAQLIKLSDYISRYEIDIYRYPGRYVRLKKERWNQLQKEHQKDDFMNSERDDKIGHVTDKIGGLWNKMTQLNKQSKENERTWLSKKEVSMEYLRTSFLHDLFQFQLKWASSTISEISYVNKRFYHDSLLTFLLRELPDTCFVLYEPVFLVKKAPVDLNIIIITPFEIWLLTPLFGNEKTVFRPDSERFWLRINGTKEEKFINPIVSIKRMRTVIEPILVEAGLSCPIRTAIMAKDSYIDVTPSQNTIKKIDRRTIQDWKKGLVMKAAPIKHGQLKIAEALLYHCVANAQERTPNI</sequence>
<evidence type="ECO:0008006" key="3">
    <source>
        <dbReference type="Google" id="ProtNLM"/>
    </source>
</evidence>
<gene>
    <name evidence="1" type="ordered locus">Bcell_3298</name>
</gene>
<dbReference type="RefSeq" id="WP_013489871.1">
    <property type="nucleotide sequence ID" value="NC_014829.1"/>
</dbReference>
<evidence type="ECO:0000313" key="2">
    <source>
        <dbReference type="Proteomes" id="UP000001401"/>
    </source>
</evidence>
<name>E6U194_EVAC2</name>
<protein>
    <recommendedName>
        <fullName evidence="3">NERD domain-containing protein</fullName>
    </recommendedName>
</protein>
<dbReference type="eggNOG" id="ENOG502ZBRG">
    <property type="taxonomic scope" value="Bacteria"/>
</dbReference>
<organism evidence="1 2">
    <name type="scientific">Evansella cellulosilytica (strain ATCC 21833 / DSM 2522 / FERM P-1141 / JCM 9156 / N-4)</name>
    <name type="common">Bacillus cellulosilyticus</name>
    <dbReference type="NCBI Taxonomy" id="649639"/>
    <lineage>
        <taxon>Bacteria</taxon>
        <taxon>Bacillati</taxon>
        <taxon>Bacillota</taxon>
        <taxon>Bacilli</taxon>
        <taxon>Bacillales</taxon>
        <taxon>Bacillaceae</taxon>
        <taxon>Evansella</taxon>
    </lineage>
</organism>
<dbReference type="EMBL" id="CP002394">
    <property type="protein sequence ID" value="ADU31540.1"/>
    <property type="molecule type" value="Genomic_DNA"/>
</dbReference>
<dbReference type="KEGG" id="bco:Bcell_3298"/>
<accession>E6U194</accession>
<dbReference type="Proteomes" id="UP000001401">
    <property type="component" value="Chromosome"/>
</dbReference>
<dbReference type="STRING" id="649639.Bcell_3298"/>
<dbReference type="AlphaFoldDB" id="E6U194"/>
<proteinExistence type="predicted"/>
<dbReference type="OrthoDB" id="2433183at2"/>
<keyword evidence="2" id="KW-1185">Reference proteome</keyword>
<evidence type="ECO:0000313" key="1">
    <source>
        <dbReference type="EMBL" id="ADU31540.1"/>
    </source>
</evidence>
<reference evidence="1" key="1">
    <citation type="submission" date="2010-12" db="EMBL/GenBank/DDBJ databases">
        <title>Complete sequence of Bacillus cellulosilyticus DSM 2522.</title>
        <authorList>
            <consortium name="US DOE Joint Genome Institute"/>
            <person name="Lucas S."/>
            <person name="Copeland A."/>
            <person name="Lapidus A."/>
            <person name="Cheng J.-F."/>
            <person name="Bruce D."/>
            <person name="Goodwin L."/>
            <person name="Pitluck S."/>
            <person name="Chertkov O."/>
            <person name="Detter J.C."/>
            <person name="Han C."/>
            <person name="Tapia R."/>
            <person name="Land M."/>
            <person name="Hauser L."/>
            <person name="Jeffries C."/>
            <person name="Kyrpides N."/>
            <person name="Ivanova N."/>
            <person name="Mikhailova N."/>
            <person name="Brumm P."/>
            <person name="Mead D."/>
            <person name="Woyke T."/>
        </authorList>
    </citation>
    <scope>NUCLEOTIDE SEQUENCE [LARGE SCALE GENOMIC DNA]</scope>
    <source>
        <strain evidence="1">DSM 2522</strain>
    </source>
</reference>